<reference evidence="6" key="1">
    <citation type="submission" date="2020-11" db="EMBL/GenBank/DDBJ databases">
        <authorList>
            <person name="Tran Van P."/>
        </authorList>
    </citation>
    <scope>NUCLEOTIDE SEQUENCE</scope>
</reference>
<evidence type="ECO:0000313" key="7">
    <source>
        <dbReference type="Proteomes" id="UP000677054"/>
    </source>
</evidence>
<gene>
    <name evidence="6" type="ORF">DSTB1V02_LOCUS13952</name>
</gene>
<keyword evidence="2" id="KW-1015">Disulfide bond</keyword>
<feature type="non-terminal residue" evidence="6">
    <location>
        <position position="1"/>
    </location>
</feature>
<dbReference type="GO" id="GO:0004252">
    <property type="term" value="F:serine-type endopeptidase activity"/>
    <property type="evidence" value="ECO:0007669"/>
    <property type="project" value="InterPro"/>
</dbReference>
<comment type="similarity">
    <text evidence="4">Belongs to the peptidase S1 family. CLIP subfamily.</text>
</comment>
<proteinExistence type="inferred from homology"/>
<feature type="domain" description="Peptidase S1" evidence="5">
    <location>
        <begin position="24"/>
        <end position="195"/>
    </location>
</feature>
<evidence type="ECO:0000256" key="4">
    <source>
        <dbReference type="ARBA" id="ARBA00024195"/>
    </source>
</evidence>
<dbReference type="InterPro" id="IPR018114">
    <property type="entry name" value="TRYPSIN_HIS"/>
</dbReference>
<dbReference type="PROSITE" id="PS50240">
    <property type="entry name" value="TRYPSIN_DOM"/>
    <property type="match status" value="1"/>
</dbReference>
<dbReference type="Proteomes" id="UP000677054">
    <property type="component" value="Unassembled WGS sequence"/>
</dbReference>
<evidence type="ECO:0000256" key="2">
    <source>
        <dbReference type="ARBA" id="ARBA00023157"/>
    </source>
</evidence>
<evidence type="ECO:0000256" key="3">
    <source>
        <dbReference type="ARBA" id="ARBA00023180"/>
    </source>
</evidence>
<organism evidence="6">
    <name type="scientific">Darwinula stevensoni</name>
    <dbReference type="NCBI Taxonomy" id="69355"/>
    <lineage>
        <taxon>Eukaryota</taxon>
        <taxon>Metazoa</taxon>
        <taxon>Ecdysozoa</taxon>
        <taxon>Arthropoda</taxon>
        <taxon>Crustacea</taxon>
        <taxon>Oligostraca</taxon>
        <taxon>Ostracoda</taxon>
        <taxon>Podocopa</taxon>
        <taxon>Podocopida</taxon>
        <taxon>Darwinulocopina</taxon>
        <taxon>Darwinuloidea</taxon>
        <taxon>Darwinulidae</taxon>
        <taxon>Darwinula</taxon>
    </lineage>
</organism>
<dbReference type="InterPro" id="IPR001314">
    <property type="entry name" value="Peptidase_S1A"/>
</dbReference>
<accession>A0A7R9AHH1</accession>
<name>A0A7R9AHH1_9CRUS</name>
<dbReference type="InterPro" id="IPR001254">
    <property type="entry name" value="Trypsin_dom"/>
</dbReference>
<dbReference type="PANTHER" id="PTHR24252">
    <property type="entry name" value="ACROSIN-RELATED"/>
    <property type="match status" value="1"/>
</dbReference>
<keyword evidence="7" id="KW-1185">Reference proteome</keyword>
<dbReference type="GO" id="GO:0006508">
    <property type="term" value="P:proteolysis"/>
    <property type="evidence" value="ECO:0007669"/>
    <property type="project" value="InterPro"/>
</dbReference>
<evidence type="ECO:0000256" key="1">
    <source>
        <dbReference type="ARBA" id="ARBA00022729"/>
    </source>
</evidence>
<dbReference type="CDD" id="cd00190">
    <property type="entry name" value="Tryp_SPc"/>
    <property type="match status" value="1"/>
</dbReference>
<dbReference type="InterPro" id="IPR009003">
    <property type="entry name" value="Peptidase_S1_PA"/>
</dbReference>
<dbReference type="AlphaFoldDB" id="A0A7R9AHH1"/>
<dbReference type="FunFam" id="2.40.10.10:FF:000028">
    <property type="entry name" value="Serine protease easter"/>
    <property type="match status" value="1"/>
</dbReference>
<evidence type="ECO:0000313" key="6">
    <source>
        <dbReference type="EMBL" id="CAD7254206.1"/>
    </source>
</evidence>
<dbReference type="PRINTS" id="PR00722">
    <property type="entry name" value="CHYMOTRYPSIN"/>
</dbReference>
<dbReference type="Pfam" id="PF00089">
    <property type="entry name" value="Trypsin"/>
    <property type="match status" value="1"/>
</dbReference>
<protein>
    <recommendedName>
        <fullName evidence="5">Peptidase S1 domain-containing protein</fullName>
    </recommendedName>
</protein>
<dbReference type="SMART" id="SM00020">
    <property type="entry name" value="Tryp_SPc"/>
    <property type="match status" value="1"/>
</dbReference>
<dbReference type="EMBL" id="LR907815">
    <property type="protein sequence ID" value="CAD7254206.1"/>
    <property type="molecule type" value="Genomic_DNA"/>
</dbReference>
<dbReference type="EMBL" id="CAJPEV010008297">
    <property type="protein sequence ID" value="CAG0905211.1"/>
    <property type="molecule type" value="Genomic_DNA"/>
</dbReference>
<dbReference type="SUPFAM" id="SSF50494">
    <property type="entry name" value="Trypsin-like serine proteases"/>
    <property type="match status" value="1"/>
</dbReference>
<dbReference type="OrthoDB" id="93664at2759"/>
<dbReference type="PANTHER" id="PTHR24252:SF7">
    <property type="entry name" value="HYALIN"/>
    <property type="match status" value="1"/>
</dbReference>
<dbReference type="PROSITE" id="PS00134">
    <property type="entry name" value="TRYPSIN_HIS"/>
    <property type="match status" value="1"/>
</dbReference>
<evidence type="ECO:0000259" key="5">
    <source>
        <dbReference type="PROSITE" id="PS50240"/>
    </source>
</evidence>
<dbReference type="Gene3D" id="2.40.10.10">
    <property type="entry name" value="Trypsin-like serine proteases"/>
    <property type="match status" value="2"/>
</dbReference>
<keyword evidence="3" id="KW-0325">Glycoprotein</keyword>
<sequence length="206" mass="22525">MGCGVSQSEMKPEQNATVSDLERIIGGTRVPSQTKYPWMAWLRSAQYEFICGGALINDRYVLTAAHCVFWNPNGSFTVTLGDLDRSTPDESESIQIPARAIIHPQYDTPTWLSNDVALLKLETPLNFSAFPHIRPICLSSGVNPGEGTNGDSGGPLMHRTLTGFYYSAGIVSFVKSEACPVEYGAGFARTASMRFRASSQLFFGEE</sequence>
<dbReference type="InterPro" id="IPR043504">
    <property type="entry name" value="Peptidase_S1_PA_chymotrypsin"/>
</dbReference>
<keyword evidence="1" id="KW-0732">Signal</keyword>